<protein>
    <recommendedName>
        <fullName evidence="13">Leucine-rich repeat-containing N-terminal plant-type domain-containing protein</fullName>
    </recommendedName>
</protein>
<comment type="similarity">
    <text evidence="2">Belongs to the RLP family.</text>
</comment>
<evidence type="ECO:0000256" key="2">
    <source>
        <dbReference type="ARBA" id="ARBA00009592"/>
    </source>
</evidence>
<dbReference type="InterPro" id="IPR003591">
    <property type="entry name" value="Leu-rich_rpt_typical-subtyp"/>
</dbReference>
<dbReference type="Proteomes" id="UP000233551">
    <property type="component" value="Unassembled WGS sequence"/>
</dbReference>
<dbReference type="FunFam" id="3.80.10.10:FF:000111">
    <property type="entry name" value="LRR receptor-like serine/threonine-protein kinase ERECTA"/>
    <property type="match status" value="1"/>
</dbReference>
<keyword evidence="8" id="KW-1133">Transmembrane helix</keyword>
<feature type="domain" description="Leucine-rich repeat-containing N-terminal plant-type" evidence="13">
    <location>
        <begin position="67"/>
        <end position="87"/>
    </location>
</feature>
<dbReference type="PANTHER" id="PTHR48052:SF85">
    <property type="entry name" value="LEUCINE-RICH REPEAT-CONTAINING N-TERMINAL PLANT-TYPE DOMAIN-CONTAINING PROTEIN"/>
    <property type="match status" value="1"/>
</dbReference>
<comment type="subcellular location">
    <subcellularLocation>
        <location evidence="1">Cell membrane</location>
        <topology evidence="1">Single-pass type I membrane protein</topology>
    </subcellularLocation>
</comment>
<organism evidence="14 15">
    <name type="scientific">Punica granatum</name>
    <name type="common">Pomegranate</name>
    <dbReference type="NCBI Taxonomy" id="22663"/>
    <lineage>
        <taxon>Eukaryota</taxon>
        <taxon>Viridiplantae</taxon>
        <taxon>Streptophyta</taxon>
        <taxon>Embryophyta</taxon>
        <taxon>Tracheophyta</taxon>
        <taxon>Spermatophyta</taxon>
        <taxon>Magnoliopsida</taxon>
        <taxon>eudicotyledons</taxon>
        <taxon>Gunneridae</taxon>
        <taxon>Pentapetalae</taxon>
        <taxon>rosids</taxon>
        <taxon>malvids</taxon>
        <taxon>Myrtales</taxon>
        <taxon>Lythraceae</taxon>
        <taxon>Punica</taxon>
    </lineage>
</organism>
<evidence type="ECO:0000256" key="9">
    <source>
        <dbReference type="ARBA" id="ARBA00023136"/>
    </source>
</evidence>
<evidence type="ECO:0000313" key="14">
    <source>
        <dbReference type="EMBL" id="PKI39321.1"/>
    </source>
</evidence>
<proteinExistence type="inferred from homology"/>
<dbReference type="FunFam" id="3.80.10.10:FF:000095">
    <property type="entry name" value="LRR receptor-like serine/threonine-protein kinase GSO1"/>
    <property type="match status" value="2"/>
</dbReference>
<keyword evidence="4" id="KW-0433">Leucine-rich repeat</keyword>
<dbReference type="PROSITE" id="PS51450">
    <property type="entry name" value="LRR"/>
    <property type="match status" value="1"/>
</dbReference>
<dbReference type="InterPro" id="IPR001611">
    <property type="entry name" value="Leu-rich_rpt"/>
</dbReference>
<dbReference type="Pfam" id="PF13855">
    <property type="entry name" value="LRR_8"/>
    <property type="match status" value="3"/>
</dbReference>
<keyword evidence="10" id="KW-0675">Receptor</keyword>
<dbReference type="SUPFAM" id="SSF52058">
    <property type="entry name" value="L domain-like"/>
    <property type="match status" value="1"/>
</dbReference>
<accession>A0A2I0I5S6</accession>
<dbReference type="SUPFAM" id="SSF52047">
    <property type="entry name" value="RNI-like"/>
    <property type="match status" value="1"/>
</dbReference>
<dbReference type="PRINTS" id="PR00019">
    <property type="entry name" value="LEURICHRPT"/>
</dbReference>
<evidence type="ECO:0000256" key="1">
    <source>
        <dbReference type="ARBA" id="ARBA00004251"/>
    </source>
</evidence>
<dbReference type="InterPro" id="IPR013210">
    <property type="entry name" value="LRR_N_plant-typ"/>
</dbReference>
<evidence type="ECO:0000256" key="7">
    <source>
        <dbReference type="ARBA" id="ARBA00022737"/>
    </source>
</evidence>
<evidence type="ECO:0000256" key="5">
    <source>
        <dbReference type="ARBA" id="ARBA00022692"/>
    </source>
</evidence>
<dbReference type="STRING" id="22663.A0A2I0I5S6"/>
<keyword evidence="5" id="KW-0812">Transmembrane</keyword>
<dbReference type="Gene3D" id="3.80.10.10">
    <property type="entry name" value="Ribonuclease Inhibitor"/>
    <property type="match status" value="4"/>
</dbReference>
<dbReference type="GO" id="GO:0005886">
    <property type="term" value="C:plasma membrane"/>
    <property type="evidence" value="ECO:0007669"/>
    <property type="project" value="UniProtKB-SubCell"/>
</dbReference>
<evidence type="ECO:0000256" key="4">
    <source>
        <dbReference type="ARBA" id="ARBA00022614"/>
    </source>
</evidence>
<keyword evidence="15" id="KW-1185">Reference proteome</keyword>
<dbReference type="InterPro" id="IPR032675">
    <property type="entry name" value="LRR_dom_sf"/>
</dbReference>
<dbReference type="EMBL" id="PGOL01003831">
    <property type="protein sequence ID" value="PKI39321.1"/>
    <property type="molecule type" value="Genomic_DNA"/>
</dbReference>
<keyword evidence="7" id="KW-0677">Repeat</keyword>
<evidence type="ECO:0000259" key="13">
    <source>
        <dbReference type="Pfam" id="PF08263"/>
    </source>
</evidence>
<name>A0A2I0I5S6_PUNGR</name>
<dbReference type="SMART" id="SM00369">
    <property type="entry name" value="LRR_TYP"/>
    <property type="match status" value="10"/>
</dbReference>
<evidence type="ECO:0000256" key="12">
    <source>
        <dbReference type="SAM" id="SignalP"/>
    </source>
</evidence>
<dbReference type="PANTHER" id="PTHR48052">
    <property type="entry name" value="UNNAMED PRODUCT"/>
    <property type="match status" value="1"/>
</dbReference>
<comment type="caution">
    <text evidence="14">The sequence shown here is derived from an EMBL/GenBank/DDBJ whole genome shotgun (WGS) entry which is preliminary data.</text>
</comment>
<dbReference type="Pfam" id="PF08263">
    <property type="entry name" value="LRRNT_2"/>
    <property type="match status" value="1"/>
</dbReference>
<dbReference type="Pfam" id="PF13516">
    <property type="entry name" value="LRR_6"/>
    <property type="match status" value="1"/>
</dbReference>
<dbReference type="Pfam" id="PF00560">
    <property type="entry name" value="LRR_1"/>
    <property type="match status" value="2"/>
</dbReference>
<feature type="signal peptide" evidence="12">
    <location>
        <begin position="1"/>
        <end position="21"/>
    </location>
</feature>
<feature type="chain" id="PRO_5014134860" description="Leucine-rich repeat-containing N-terminal plant-type domain-containing protein" evidence="12">
    <location>
        <begin position="22"/>
        <end position="975"/>
    </location>
</feature>
<evidence type="ECO:0000256" key="8">
    <source>
        <dbReference type="ARBA" id="ARBA00022989"/>
    </source>
</evidence>
<evidence type="ECO:0000256" key="11">
    <source>
        <dbReference type="ARBA" id="ARBA00023180"/>
    </source>
</evidence>
<evidence type="ECO:0000256" key="6">
    <source>
        <dbReference type="ARBA" id="ARBA00022729"/>
    </source>
</evidence>
<dbReference type="AlphaFoldDB" id="A0A2I0I5S6"/>
<evidence type="ECO:0000256" key="10">
    <source>
        <dbReference type="ARBA" id="ARBA00023170"/>
    </source>
</evidence>
<sequence length="975" mass="109562">MMRICLFPFLLIFILRHSTLASVLAASSHHLSHIGECDALLQFSNSFIFIKDASINQCDEDSSTTSYPKTASWKNGTDCCSWDGVTCHGATNYMIGLDVNCSWLRGRLHSNNSLFSLSNLRWLNLAGNDFKGSRISPRFGIFTELTHLNLSRSAFSGIIPPKISQLSSLISFDTSYNLYDDYDTDRYLEIEDHSFKWLVGNLTQLRELHVDYTDMSRVSPISLTKLPSTLSSLSLRGCKYTGPISLILGNLDHLTYLDLGYNNISDTVDFEMLAPLKNLECIYLSGNNLSMLLQSDGNCSFPKLRVLGLSGCNLTVFPYFLRSSTVMYYLDLSRNLISGRIPEWVWRVGRDTLTSLFFSSNNFTGEIPSSICQLSSLNYLDLSNNRLVGTIPGCLGKLSSLIWLVLSHNILQGPLPRSLANCTSLEIFNTSYNEIYDTFPDWLNASYSLETLDLQSNKFHGAIEISLFQLSYVILSNNNFAGQLPKDFAVNSSADFIDLANNNFEGPLPIPPRNIGFYSIANNKFNGEIPYQICSATELDVIDLSNNSLTGTIPTCFMNFFASISVLNLRANKFVGQIPEIFIPGTRLRTIRLSQNQLRGTLPRSLGYCKHLEVLDLSENELEGSFPYWLETLPNLQVLVLRSNKFSGSVDSSKTSDHPFPKLRILDLSDNRFYGPLPAKHFAKLKAMENEEKSSLRYMGDEYYQDSIVVEMKGVKIELVKILTMFTTIDFSSNFFTGEIPRVIGHLKALKGLDLSHNNLTGKIPSSMGNLTELEWLDLSSNKLNGIIPKGLADLTWLSCLNLSNNQLVGPIPQSTQFDTFDHSFDGNPRLCGHPLPKECGNDPRQTHTPALHEEEETECSNSIQWRVVLMGYGCGLSIGISTCYIMLETRRPRWLTRMVERKRARKTNGPKRNAVLGNLTWSRDRFSLFNPKRFLIIVKCSIFISGGAPEVNEMGDKARDKAWQRLCFVDALGR</sequence>
<evidence type="ECO:0000256" key="3">
    <source>
        <dbReference type="ARBA" id="ARBA00022475"/>
    </source>
</evidence>
<keyword evidence="3" id="KW-1003">Cell membrane</keyword>
<evidence type="ECO:0000313" key="15">
    <source>
        <dbReference type="Proteomes" id="UP000233551"/>
    </source>
</evidence>
<gene>
    <name evidence="14" type="ORF">CRG98_040288</name>
</gene>
<keyword evidence="9" id="KW-0472">Membrane</keyword>
<keyword evidence="6 12" id="KW-0732">Signal</keyword>
<reference evidence="14 15" key="1">
    <citation type="submission" date="2017-11" db="EMBL/GenBank/DDBJ databases">
        <title>De-novo sequencing of pomegranate (Punica granatum L.) genome.</title>
        <authorList>
            <person name="Akparov Z."/>
            <person name="Amiraslanov A."/>
            <person name="Hajiyeva S."/>
            <person name="Abbasov M."/>
            <person name="Kaur K."/>
            <person name="Hamwieh A."/>
            <person name="Solovyev V."/>
            <person name="Salamov A."/>
            <person name="Braich B."/>
            <person name="Kosarev P."/>
            <person name="Mahmoud A."/>
            <person name="Hajiyev E."/>
            <person name="Babayeva S."/>
            <person name="Izzatullayeva V."/>
            <person name="Mammadov A."/>
            <person name="Mammadov A."/>
            <person name="Sharifova S."/>
            <person name="Ojaghi J."/>
            <person name="Eynullazada K."/>
            <person name="Bayramov B."/>
            <person name="Abdulazimova A."/>
            <person name="Shahmuradov I."/>
        </authorList>
    </citation>
    <scope>NUCLEOTIDE SEQUENCE [LARGE SCALE GENOMIC DNA]</scope>
    <source>
        <strain evidence="15">cv. AG2017</strain>
        <tissue evidence="14">Leaf</tissue>
    </source>
</reference>
<keyword evidence="11" id="KW-0325">Glycoprotein</keyword>